<keyword evidence="8 12" id="KW-0862">Zinc</keyword>
<keyword evidence="11" id="KW-0511">Multifunctional enzyme</keyword>
<keyword evidence="9 12" id="KW-0521">NADP</keyword>
<dbReference type="InterPro" id="IPR050765">
    <property type="entry name" value="Riboflavin_Biosynth_HTPR"/>
</dbReference>
<dbReference type="EC" id="3.5.4.26" evidence="12"/>
<dbReference type="CDD" id="cd01284">
    <property type="entry name" value="Riboflavin_deaminase-reductase"/>
    <property type="match status" value="1"/>
</dbReference>
<comment type="pathway">
    <text evidence="2 12">Cofactor biosynthesis; riboflavin biosynthesis; 5-amino-6-(D-ribitylamino)uracil from GTP: step 2/4.</text>
</comment>
<evidence type="ECO:0000256" key="12">
    <source>
        <dbReference type="PIRNR" id="PIRNR006769"/>
    </source>
</evidence>
<evidence type="ECO:0000313" key="14">
    <source>
        <dbReference type="EMBL" id="MBM5570677.1"/>
    </source>
</evidence>
<evidence type="ECO:0000256" key="5">
    <source>
        <dbReference type="ARBA" id="ARBA00007417"/>
    </source>
</evidence>
<dbReference type="Pfam" id="PF01872">
    <property type="entry name" value="RibD_C"/>
    <property type="match status" value="1"/>
</dbReference>
<comment type="caution">
    <text evidence="14">The sequence shown here is derived from an EMBL/GenBank/DDBJ whole genome shotgun (WGS) entry which is preliminary data.</text>
</comment>
<evidence type="ECO:0000256" key="2">
    <source>
        <dbReference type="ARBA" id="ARBA00004882"/>
    </source>
</evidence>
<name>A0ABS2C951_9NEIS</name>
<dbReference type="InterPro" id="IPR004794">
    <property type="entry name" value="Eubact_RibD"/>
</dbReference>
<evidence type="ECO:0000256" key="10">
    <source>
        <dbReference type="ARBA" id="ARBA00023002"/>
    </source>
</evidence>
<evidence type="ECO:0000256" key="9">
    <source>
        <dbReference type="ARBA" id="ARBA00022857"/>
    </source>
</evidence>
<dbReference type="PANTHER" id="PTHR38011">
    <property type="entry name" value="DIHYDROFOLATE REDUCTASE FAMILY PROTEIN (AFU_ORTHOLOGUE AFUA_8G06820)"/>
    <property type="match status" value="1"/>
</dbReference>
<dbReference type="GO" id="GO:0008703">
    <property type="term" value="F:5-amino-6-(5-phosphoribosylamino)uracil reductase activity"/>
    <property type="evidence" value="ECO:0007669"/>
    <property type="project" value="UniProtKB-EC"/>
</dbReference>
<comment type="pathway">
    <text evidence="3 12">Cofactor biosynthesis; riboflavin biosynthesis; 5-amino-6-(D-ribitylamino)uracil from GTP: step 3/4.</text>
</comment>
<comment type="function">
    <text evidence="1 12">Converts 2,5-diamino-6-(ribosylamino)-4(3h)-pyrimidinone 5'-phosphate into 5-amino-6-(ribosylamino)-2,4(1h,3h)-pyrimidinedione 5'-phosphate.</text>
</comment>
<keyword evidence="10 12" id="KW-0560">Oxidoreductase</keyword>
<dbReference type="SUPFAM" id="SSF53597">
    <property type="entry name" value="Dihydrofolate reductase-like"/>
    <property type="match status" value="1"/>
</dbReference>
<dbReference type="Gene3D" id="3.40.430.10">
    <property type="entry name" value="Dihydrofolate Reductase, subunit A"/>
    <property type="match status" value="1"/>
</dbReference>
<dbReference type="NCBIfam" id="TIGR00326">
    <property type="entry name" value="eubact_ribD"/>
    <property type="match status" value="1"/>
</dbReference>
<evidence type="ECO:0000259" key="13">
    <source>
        <dbReference type="PROSITE" id="PS51747"/>
    </source>
</evidence>
<sequence length="369" mass="39895">MVQTVDFAMMATALRYAAEGECNSSPNPCVGCVIVKEGQVVGYGHSQVAGGAHAEVMALAMAGDAAQGATAYVTLEPCSHFGKTPPCADALIQAQVSRVVVALRDPNPLVSGQGIDRLRQHGITVDVGVLSDVALEHHKGFFTRMILKRPWVRIKTAASLDGRIALKDGQSKWITGSASRSDVQRLRARSCAMITSIETVLADDPQLNVREFTVLRQPWRVILDSQLRTPCDAKILQQSKVMIITAKDSERRILLEANGAEVHVLSDESGERVDLPAVVSLLAQRGFNEVTIEAGGTLSGAFLQAGLVDELVLYQAPILLGEGRPLASFNLVNLADQYQPQVYERRMVGVDQRITLRFTNVQSVLQGVS</sequence>
<dbReference type="GO" id="GO:0008835">
    <property type="term" value="F:diaminohydroxyphosphoribosylaminopyrimidine deaminase activity"/>
    <property type="evidence" value="ECO:0007669"/>
    <property type="project" value="UniProtKB-EC"/>
</dbReference>
<dbReference type="PROSITE" id="PS00903">
    <property type="entry name" value="CYT_DCMP_DEAMINASES_1"/>
    <property type="match status" value="1"/>
</dbReference>
<evidence type="ECO:0000313" key="15">
    <source>
        <dbReference type="Proteomes" id="UP001195660"/>
    </source>
</evidence>
<comment type="similarity">
    <text evidence="5 12">In the C-terminal section; belongs to the HTP reductase family.</text>
</comment>
<dbReference type="PIRSF" id="PIRSF006769">
    <property type="entry name" value="RibD"/>
    <property type="match status" value="1"/>
</dbReference>
<evidence type="ECO:0000256" key="7">
    <source>
        <dbReference type="ARBA" id="ARBA00022723"/>
    </source>
</evidence>
<dbReference type="EMBL" id="WOFE01000001">
    <property type="protein sequence ID" value="MBM5570677.1"/>
    <property type="molecule type" value="Genomic_DNA"/>
</dbReference>
<dbReference type="NCBIfam" id="TIGR00227">
    <property type="entry name" value="ribD_Cterm"/>
    <property type="match status" value="1"/>
</dbReference>
<evidence type="ECO:0000256" key="11">
    <source>
        <dbReference type="ARBA" id="ARBA00023268"/>
    </source>
</evidence>
<dbReference type="InterPro" id="IPR016192">
    <property type="entry name" value="APOBEC/CMP_deaminase_Zn-bd"/>
</dbReference>
<gene>
    <name evidence="14" type="primary">ribD</name>
    <name evidence="14" type="ORF">GM173_03680</name>
</gene>
<proteinExistence type="inferred from homology"/>
<dbReference type="Proteomes" id="UP001195660">
    <property type="component" value="Unassembled WGS sequence"/>
</dbReference>
<comment type="catalytic activity">
    <reaction evidence="12">
        <text>5-amino-6-(5-phospho-D-ribitylamino)uracil + NADP(+) = 5-amino-6-(5-phospho-D-ribosylamino)uracil + NADPH + H(+)</text>
        <dbReference type="Rhea" id="RHEA:17845"/>
        <dbReference type="ChEBI" id="CHEBI:15378"/>
        <dbReference type="ChEBI" id="CHEBI:57783"/>
        <dbReference type="ChEBI" id="CHEBI:58349"/>
        <dbReference type="ChEBI" id="CHEBI:58421"/>
        <dbReference type="ChEBI" id="CHEBI:58453"/>
        <dbReference type="EC" id="1.1.1.193"/>
    </reaction>
</comment>
<evidence type="ECO:0000256" key="8">
    <source>
        <dbReference type="ARBA" id="ARBA00022833"/>
    </source>
</evidence>
<dbReference type="InterPro" id="IPR016193">
    <property type="entry name" value="Cytidine_deaminase-like"/>
</dbReference>
<dbReference type="InterPro" id="IPR011549">
    <property type="entry name" value="RibD_C"/>
</dbReference>
<organism evidence="14 15">
    <name type="scientific">Deefgea chitinilytica</name>
    <dbReference type="NCBI Taxonomy" id="570276"/>
    <lineage>
        <taxon>Bacteria</taxon>
        <taxon>Pseudomonadati</taxon>
        <taxon>Pseudomonadota</taxon>
        <taxon>Betaproteobacteria</taxon>
        <taxon>Neisseriales</taxon>
        <taxon>Chitinibacteraceae</taxon>
        <taxon>Deefgea</taxon>
    </lineage>
</organism>
<comment type="cofactor">
    <cofactor evidence="12">
        <name>Zn(2+)</name>
        <dbReference type="ChEBI" id="CHEBI:29105"/>
    </cofactor>
    <text evidence="12">Binds 1 zinc ion.</text>
</comment>
<keyword evidence="15" id="KW-1185">Reference proteome</keyword>
<reference evidence="14 15" key="1">
    <citation type="submission" date="2019-11" db="EMBL/GenBank/DDBJ databases">
        <title>Novel Deefgea species.</title>
        <authorList>
            <person name="Han J.-H."/>
        </authorList>
    </citation>
    <scope>NUCLEOTIDE SEQUENCE [LARGE SCALE GENOMIC DNA]</scope>
    <source>
        <strain evidence="14 15">LMG 24817</strain>
    </source>
</reference>
<dbReference type="SUPFAM" id="SSF53927">
    <property type="entry name" value="Cytidine deaminase-like"/>
    <property type="match status" value="1"/>
</dbReference>
<accession>A0ABS2C951</accession>
<evidence type="ECO:0000256" key="1">
    <source>
        <dbReference type="ARBA" id="ARBA00002151"/>
    </source>
</evidence>
<comment type="catalytic activity">
    <reaction evidence="12">
        <text>2,5-diamino-6-hydroxy-4-(5-phosphoribosylamino)-pyrimidine + H2O + H(+) = 5-amino-6-(5-phospho-D-ribosylamino)uracil + NH4(+)</text>
        <dbReference type="Rhea" id="RHEA:21868"/>
        <dbReference type="ChEBI" id="CHEBI:15377"/>
        <dbReference type="ChEBI" id="CHEBI:15378"/>
        <dbReference type="ChEBI" id="CHEBI:28938"/>
        <dbReference type="ChEBI" id="CHEBI:58453"/>
        <dbReference type="ChEBI" id="CHEBI:58614"/>
        <dbReference type="EC" id="3.5.4.26"/>
    </reaction>
</comment>
<dbReference type="Gene3D" id="3.40.140.10">
    <property type="entry name" value="Cytidine Deaminase, domain 2"/>
    <property type="match status" value="1"/>
</dbReference>
<dbReference type="InterPro" id="IPR002734">
    <property type="entry name" value="RibDG_C"/>
</dbReference>
<keyword evidence="12 14" id="KW-0378">Hydrolase</keyword>
<evidence type="ECO:0000256" key="6">
    <source>
        <dbReference type="ARBA" id="ARBA00022619"/>
    </source>
</evidence>
<dbReference type="EC" id="1.1.1.193" evidence="12"/>
<evidence type="ECO:0000256" key="4">
    <source>
        <dbReference type="ARBA" id="ARBA00005259"/>
    </source>
</evidence>
<keyword evidence="7 12" id="KW-0479">Metal-binding</keyword>
<dbReference type="InterPro" id="IPR002125">
    <property type="entry name" value="CMP_dCMP_dom"/>
</dbReference>
<protein>
    <recommendedName>
        <fullName evidence="12">Riboflavin biosynthesis protein RibD</fullName>
    </recommendedName>
    <domain>
        <recommendedName>
            <fullName evidence="12">Diaminohydroxyphosphoribosylaminopyrimidine deaminase</fullName>
            <shortName evidence="12">DRAP deaminase</shortName>
            <ecNumber evidence="12">3.5.4.26</ecNumber>
        </recommendedName>
        <alternativeName>
            <fullName evidence="12">Riboflavin-specific deaminase</fullName>
        </alternativeName>
    </domain>
    <domain>
        <recommendedName>
            <fullName evidence="12">5-amino-6-(5-phosphoribosylamino)uracil reductase</fullName>
            <ecNumber evidence="12">1.1.1.193</ecNumber>
        </recommendedName>
        <alternativeName>
            <fullName evidence="12">HTP reductase</fullName>
        </alternativeName>
    </domain>
</protein>
<dbReference type="PROSITE" id="PS51747">
    <property type="entry name" value="CYT_DCMP_DEAMINASES_2"/>
    <property type="match status" value="1"/>
</dbReference>
<comment type="similarity">
    <text evidence="4 12">In the N-terminal section; belongs to the cytidine and deoxycytidylate deaminase family.</text>
</comment>
<dbReference type="Pfam" id="PF00383">
    <property type="entry name" value="dCMP_cyt_deam_1"/>
    <property type="match status" value="1"/>
</dbReference>
<keyword evidence="6 12" id="KW-0686">Riboflavin biosynthesis</keyword>
<dbReference type="PANTHER" id="PTHR38011:SF7">
    <property type="entry name" value="2,5-DIAMINO-6-RIBOSYLAMINO-4(3H)-PYRIMIDINONE 5'-PHOSPHATE REDUCTASE"/>
    <property type="match status" value="1"/>
</dbReference>
<evidence type="ECO:0000256" key="3">
    <source>
        <dbReference type="ARBA" id="ARBA00004910"/>
    </source>
</evidence>
<dbReference type="InterPro" id="IPR024072">
    <property type="entry name" value="DHFR-like_dom_sf"/>
</dbReference>
<dbReference type="RefSeq" id="WP_373309330.1">
    <property type="nucleotide sequence ID" value="NZ_WOFE01000001.1"/>
</dbReference>
<feature type="domain" description="CMP/dCMP-type deaminase" evidence="13">
    <location>
        <begin position="4"/>
        <end position="126"/>
    </location>
</feature>